<dbReference type="RefSeq" id="WP_138238963.1">
    <property type="nucleotide sequence ID" value="NZ_VBRY01000005.1"/>
</dbReference>
<dbReference type="EMBL" id="VBRY01000005">
    <property type="protein sequence ID" value="TLS67528.1"/>
    <property type="molecule type" value="Genomic_DNA"/>
</dbReference>
<protein>
    <recommendedName>
        <fullName evidence="1">Globin-sensor domain-containing protein</fullName>
    </recommendedName>
</protein>
<name>A0A5R9GPI0_9PROT</name>
<dbReference type="InterPro" id="IPR012292">
    <property type="entry name" value="Globin/Proto"/>
</dbReference>
<dbReference type="InterPro" id="IPR009050">
    <property type="entry name" value="Globin-like_sf"/>
</dbReference>
<dbReference type="Pfam" id="PF11563">
    <property type="entry name" value="Protoglobin"/>
    <property type="match status" value="1"/>
</dbReference>
<organism evidence="2 3">
    <name type="scientific">Mariprofundus erugo</name>
    <dbReference type="NCBI Taxonomy" id="2528639"/>
    <lineage>
        <taxon>Bacteria</taxon>
        <taxon>Pseudomonadati</taxon>
        <taxon>Pseudomonadota</taxon>
        <taxon>Candidatius Mariprofundia</taxon>
        <taxon>Mariprofundales</taxon>
        <taxon>Mariprofundaceae</taxon>
        <taxon>Mariprofundus</taxon>
    </lineage>
</organism>
<dbReference type="Proteomes" id="UP000306585">
    <property type="component" value="Unassembled WGS sequence"/>
</dbReference>
<accession>A0A5R9GPI0</accession>
<dbReference type="CDD" id="cd01068">
    <property type="entry name" value="globin_sensor"/>
    <property type="match status" value="1"/>
</dbReference>
<comment type="caution">
    <text evidence="2">The sequence shown here is derived from an EMBL/GenBank/DDBJ whole genome shotgun (WGS) entry which is preliminary data.</text>
</comment>
<keyword evidence="3" id="KW-1185">Reference proteome</keyword>
<dbReference type="GO" id="GO:0020037">
    <property type="term" value="F:heme binding"/>
    <property type="evidence" value="ECO:0007669"/>
    <property type="project" value="InterPro"/>
</dbReference>
<evidence type="ECO:0000313" key="2">
    <source>
        <dbReference type="EMBL" id="TLS67528.1"/>
    </source>
</evidence>
<dbReference type="SUPFAM" id="SSF46458">
    <property type="entry name" value="Globin-like"/>
    <property type="match status" value="1"/>
</dbReference>
<feature type="domain" description="Globin-sensor" evidence="1">
    <location>
        <begin position="6"/>
        <end position="151"/>
    </location>
</feature>
<gene>
    <name evidence="2" type="ORF">FEF65_06315</name>
</gene>
<dbReference type="OrthoDB" id="5298191at2"/>
<proteinExistence type="predicted"/>
<dbReference type="AlphaFoldDB" id="A0A5R9GPI0"/>
<evidence type="ECO:0000259" key="1">
    <source>
        <dbReference type="Pfam" id="PF11563"/>
    </source>
</evidence>
<dbReference type="Gene3D" id="1.10.490.10">
    <property type="entry name" value="Globins"/>
    <property type="match status" value="1"/>
</dbReference>
<dbReference type="GO" id="GO:0019825">
    <property type="term" value="F:oxygen binding"/>
    <property type="evidence" value="ECO:0007669"/>
    <property type="project" value="InterPro"/>
</dbReference>
<evidence type="ECO:0000313" key="3">
    <source>
        <dbReference type="Proteomes" id="UP000306585"/>
    </source>
</evidence>
<dbReference type="InterPro" id="IPR039379">
    <property type="entry name" value="Protoglobin_sensor_dom"/>
</dbReference>
<reference evidence="2 3" key="1">
    <citation type="journal article" date="2019" name="Appl. Environ. Microbiol.">
        <title>Environmental Evidence and Genomic Insight of Iron-oxidizing Bacteria Preference Towards More Corrosion Resistant Stainless Steel at Higher Salinities.</title>
        <authorList>
            <person name="Garrison C.E."/>
            <person name="Price K.A."/>
            <person name="Field E.K."/>
        </authorList>
    </citation>
    <scope>NUCLEOTIDE SEQUENCE [LARGE SCALE GENOMIC DNA]</scope>
    <source>
        <strain evidence="2 3">P3</strain>
    </source>
</reference>
<dbReference type="InterPro" id="IPR044398">
    <property type="entry name" value="Globin-sensor_dom"/>
</dbReference>
<sequence length="173" mass="19500">MTNITKENFDKAKNFYNFDTLYAPVLPGLKATVMKHQDAITDAFYKELANDEIAAKIVAGRVDQLKATHKVWMEELFNGEYGEAYFNRRYKIGETHVKAKIAPYFVEVITSSLRRSFAQILVAEGAVAVQAALAILDLDAMIIIGAYHEDRMHRMSDVTGMNLNLLETLMSFG</sequence>